<organism evidence="3 4">
    <name type="scientific">Candidatus Flavonifractor merdigallinarum</name>
    <dbReference type="NCBI Taxonomy" id="2838589"/>
    <lineage>
        <taxon>Bacteria</taxon>
        <taxon>Bacillati</taxon>
        <taxon>Bacillota</taxon>
        <taxon>Clostridia</taxon>
        <taxon>Eubacteriales</taxon>
        <taxon>Oscillospiraceae</taxon>
        <taxon>Flavonifractor</taxon>
    </lineage>
</organism>
<protein>
    <submittedName>
        <fullName evidence="3">CPBP family intramembrane metalloprotease</fullName>
    </submittedName>
</protein>
<dbReference type="PANTHER" id="PTHR36435:SF1">
    <property type="entry name" value="CAAX AMINO TERMINAL PROTEASE FAMILY PROTEIN"/>
    <property type="match status" value="1"/>
</dbReference>
<dbReference type="GO" id="GO:0080120">
    <property type="term" value="P:CAAX-box protein maturation"/>
    <property type="evidence" value="ECO:0007669"/>
    <property type="project" value="UniProtKB-ARBA"/>
</dbReference>
<keyword evidence="3" id="KW-0645">Protease</keyword>
<gene>
    <name evidence="3" type="ORF">H9841_02625</name>
</gene>
<comment type="caution">
    <text evidence="3">The sequence shown here is derived from an EMBL/GenBank/DDBJ whole genome shotgun (WGS) entry which is preliminary data.</text>
</comment>
<evidence type="ECO:0000259" key="2">
    <source>
        <dbReference type="Pfam" id="PF02517"/>
    </source>
</evidence>
<sequence>MEEKISPSALACVAAAGWALLGWTLGRDVCALLLQSALLQWTGDFWNAPALWWTVNVLSSYGVGLPLALWAMAQVPAPSRPEHPPLHGRELLCCAIVLPGLLYLANLITLLGAALAQAVSGAEPASAAVFSYPPALTAVQTVLLAPLAEEWLFRGAMLRRLAPLGERGAVVASALCFALSHGSPNQLLYALVGGLMLGYVALCTGRLWCCVLLHMGVNAAALLLPRLGRVGEGVTLLLLLAGCALAWPLWRGWPLAADTVPVRGWWRKGGVVLAFLYTAARMALG</sequence>
<dbReference type="GO" id="GO:0008237">
    <property type="term" value="F:metallopeptidase activity"/>
    <property type="evidence" value="ECO:0007669"/>
    <property type="project" value="UniProtKB-KW"/>
</dbReference>
<dbReference type="EMBL" id="DXDX01000052">
    <property type="protein sequence ID" value="HIY20780.1"/>
    <property type="molecule type" value="Genomic_DNA"/>
</dbReference>
<reference evidence="3" key="2">
    <citation type="submission" date="2021-04" db="EMBL/GenBank/DDBJ databases">
        <authorList>
            <person name="Gilroy R."/>
        </authorList>
    </citation>
    <scope>NUCLEOTIDE SEQUENCE</scope>
    <source>
        <strain evidence="3">ChiBcec16_6824</strain>
    </source>
</reference>
<reference evidence="3" key="1">
    <citation type="journal article" date="2021" name="PeerJ">
        <title>Extensive microbial diversity within the chicken gut microbiome revealed by metagenomics and culture.</title>
        <authorList>
            <person name="Gilroy R."/>
            <person name="Ravi A."/>
            <person name="Getino M."/>
            <person name="Pursley I."/>
            <person name="Horton D.L."/>
            <person name="Alikhan N.F."/>
            <person name="Baker D."/>
            <person name="Gharbi K."/>
            <person name="Hall N."/>
            <person name="Watson M."/>
            <person name="Adriaenssens E.M."/>
            <person name="Foster-Nyarko E."/>
            <person name="Jarju S."/>
            <person name="Secka A."/>
            <person name="Antonio M."/>
            <person name="Oren A."/>
            <person name="Chaudhuri R.R."/>
            <person name="La Ragione R."/>
            <person name="Hildebrand F."/>
            <person name="Pallen M.J."/>
        </authorList>
    </citation>
    <scope>NUCLEOTIDE SEQUENCE</scope>
    <source>
        <strain evidence="3">ChiBcec16_6824</strain>
    </source>
</reference>
<evidence type="ECO:0000313" key="4">
    <source>
        <dbReference type="Proteomes" id="UP000823868"/>
    </source>
</evidence>
<keyword evidence="3" id="KW-0378">Hydrolase</keyword>
<feature type="transmembrane region" description="Helical" evidence="1">
    <location>
        <begin position="234"/>
        <end position="253"/>
    </location>
</feature>
<dbReference type="AlphaFoldDB" id="A0A9D2BYU4"/>
<dbReference type="InterPro" id="IPR003675">
    <property type="entry name" value="Rce1/LyrA-like_dom"/>
</dbReference>
<evidence type="ECO:0000256" key="1">
    <source>
        <dbReference type="SAM" id="Phobius"/>
    </source>
</evidence>
<dbReference type="GO" id="GO:0004175">
    <property type="term" value="F:endopeptidase activity"/>
    <property type="evidence" value="ECO:0007669"/>
    <property type="project" value="UniProtKB-ARBA"/>
</dbReference>
<feature type="transmembrane region" description="Helical" evidence="1">
    <location>
        <begin position="265"/>
        <end position="284"/>
    </location>
</feature>
<keyword evidence="1" id="KW-1133">Transmembrane helix</keyword>
<dbReference type="Proteomes" id="UP000823868">
    <property type="component" value="Unassembled WGS sequence"/>
</dbReference>
<dbReference type="PANTHER" id="PTHR36435">
    <property type="entry name" value="SLR1288 PROTEIN"/>
    <property type="match status" value="1"/>
</dbReference>
<keyword evidence="1" id="KW-0472">Membrane</keyword>
<feature type="domain" description="CAAX prenyl protease 2/Lysostaphin resistance protein A-like" evidence="2">
    <location>
        <begin position="135"/>
        <end position="219"/>
    </location>
</feature>
<evidence type="ECO:0000313" key="3">
    <source>
        <dbReference type="EMBL" id="HIY20780.1"/>
    </source>
</evidence>
<feature type="transmembrane region" description="Helical" evidence="1">
    <location>
        <begin position="50"/>
        <end position="70"/>
    </location>
</feature>
<keyword evidence="3" id="KW-0482">Metalloprotease</keyword>
<dbReference type="InterPro" id="IPR052710">
    <property type="entry name" value="CAAX_protease"/>
</dbReference>
<name>A0A9D2BYU4_9FIRM</name>
<proteinExistence type="predicted"/>
<accession>A0A9D2BYU4</accession>
<keyword evidence="1" id="KW-0812">Transmembrane</keyword>
<feature type="transmembrane region" description="Helical" evidence="1">
    <location>
        <begin position="91"/>
        <end position="115"/>
    </location>
</feature>
<feature type="transmembrane region" description="Helical" evidence="1">
    <location>
        <begin position="187"/>
        <end position="213"/>
    </location>
</feature>
<dbReference type="Pfam" id="PF02517">
    <property type="entry name" value="Rce1-like"/>
    <property type="match status" value="1"/>
</dbReference>